<protein>
    <submittedName>
        <fullName evidence="1">Uncharacterized protein</fullName>
    </submittedName>
</protein>
<evidence type="ECO:0000313" key="1">
    <source>
        <dbReference type="EMBL" id="KAH0552919.1"/>
    </source>
</evidence>
<gene>
    <name evidence="1" type="ORF">KQX54_000302</name>
</gene>
<name>A0AAV7ING6_COTGL</name>
<reference evidence="1 2" key="1">
    <citation type="journal article" date="2021" name="J. Hered.">
        <title>A chromosome-level genome assembly of the parasitoid wasp, Cotesia glomerata (Hymenoptera: Braconidae).</title>
        <authorList>
            <person name="Pinto B.J."/>
            <person name="Weis J.J."/>
            <person name="Gamble T."/>
            <person name="Ode P.J."/>
            <person name="Paul R."/>
            <person name="Zaspel J.M."/>
        </authorList>
    </citation>
    <scope>NUCLEOTIDE SEQUENCE [LARGE SCALE GENOMIC DNA]</scope>
    <source>
        <strain evidence="1">CgM1</strain>
    </source>
</reference>
<comment type="caution">
    <text evidence="1">The sequence shown here is derived from an EMBL/GenBank/DDBJ whole genome shotgun (WGS) entry which is preliminary data.</text>
</comment>
<dbReference type="EMBL" id="JAHXZJ010001423">
    <property type="protein sequence ID" value="KAH0552919.1"/>
    <property type="molecule type" value="Genomic_DNA"/>
</dbReference>
<accession>A0AAV7ING6</accession>
<proteinExistence type="predicted"/>
<dbReference type="AlphaFoldDB" id="A0AAV7ING6"/>
<keyword evidence="2" id="KW-1185">Reference proteome</keyword>
<dbReference type="Proteomes" id="UP000826195">
    <property type="component" value="Unassembled WGS sequence"/>
</dbReference>
<evidence type="ECO:0000313" key="2">
    <source>
        <dbReference type="Proteomes" id="UP000826195"/>
    </source>
</evidence>
<organism evidence="1 2">
    <name type="scientific">Cotesia glomerata</name>
    <name type="common">Lepidopteran parasitic wasp</name>
    <name type="synonym">Apanteles glomeratus</name>
    <dbReference type="NCBI Taxonomy" id="32391"/>
    <lineage>
        <taxon>Eukaryota</taxon>
        <taxon>Metazoa</taxon>
        <taxon>Ecdysozoa</taxon>
        <taxon>Arthropoda</taxon>
        <taxon>Hexapoda</taxon>
        <taxon>Insecta</taxon>
        <taxon>Pterygota</taxon>
        <taxon>Neoptera</taxon>
        <taxon>Endopterygota</taxon>
        <taxon>Hymenoptera</taxon>
        <taxon>Apocrita</taxon>
        <taxon>Ichneumonoidea</taxon>
        <taxon>Braconidae</taxon>
        <taxon>Microgastrinae</taxon>
        <taxon>Cotesia</taxon>
    </lineage>
</organism>
<sequence length="100" mass="11301">MTLIMKSESSSNSGKIATVMNAVKLNIAHKHHRLELSKIAISKDRTIRQRAAQREAEAGVKTSLAREEVEYMMVMRRGMPIIITSSRNSGIQQRQTHNIK</sequence>